<keyword evidence="4 6" id="KW-1133">Transmembrane helix</keyword>
<keyword evidence="3 6" id="KW-0812">Transmembrane</keyword>
<evidence type="ECO:0000256" key="4">
    <source>
        <dbReference type="ARBA" id="ARBA00022989"/>
    </source>
</evidence>
<dbReference type="Proteomes" id="UP000432089">
    <property type="component" value="Unassembled WGS sequence"/>
</dbReference>
<sequence length="214" mass="22189">MTYAENLWLYTALVFGIIVVPGMDMLFVLTNALTGGRPAGLSATAGIMAGGAVHTLSGAVGVGILLRTAPWLFTVALFAGAAYMVWIGVTLIRSSITVQAVGAAASRSRWTAFRQGLVTCLLNPKAYLFVVSVFPQFMKPQYGPLWRQALAIGAITVAMQFAVYGALALAAGRSRTVLTSSPGATILIGRAAGVLFVLVALVTAWHGLGGAVSS</sequence>
<feature type="transmembrane region" description="Helical" evidence="6">
    <location>
        <begin position="41"/>
        <end position="65"/>
    </location>
</feature>
<organism evidence="7 8">
    <name type="scientific">Plantimonas leprariae</name>
    <dbReference type="NCBI Taxonomy" id="2615207"/>
    <lineage>
        <taxon>Bacteria</taxon>
        <taxon>Pseudomonadati</taxon>
        <taxon>Pseudomonadota</taxon>
        <taxon>Alphaproteobacteria</taxon>
        <taxon>Hyphomicrobiales</taxon>
        <taxon>Aurantimonadaceae</taxon>
        <taxon>Plantimonas</taxon>
    </lineage>
</organism>
<dbReference type="InterPro" id="IPR001123">
    <property type="entry name" value="LeuE-type"/>
</dbReference>
<dbReference type="PANTHER" id="PTHR30086:SF20">
    <property type="entry name" value="ARGININE EXPORTER PROTEIN ARGO-RELATED"/>
    <property type="match status" value="1"/>
</dbReference>
<dbReference type="PANTHER" id="PTHR30086">
    <property type="entry name" value="ARGININE EXPORTER PROTEIN ARGO"/>
    <property type="match status" value="1"/>
</dbReference>
<evidence type="ECO:0000256" key="2">
    <source>
        <dbReference type="ARBA" id="ARBA00022475"/>
    </source>
</evidence>
<evidence type="ECO:0000256" key="5">
    <source>
        <dbReference type="ARBA" id="ARBA00023136"/>
    </source>
</evidence>
<evidence type="ECO:0000256" key="1">
    <source>
        <dbReference type="ARBA" id="ARBA00004651"/>
    </source>
</evidence>
<feature type="transmembrane region" description="Helical" evidence="6">
    <location>
        <begin position="184"/>
        <end position="208"/>
    </location>
</feature>
<feature type="transmembrane region" description="Helical" evidence="6">
    <location>
        <begin position="149"/>
        <end position="172"/>
    </location>
</feature>
<feature type="transmembrane region" description="Helical" evidence="6">
    <location>
        <begin position="113"/>
        <end position="137"/>
    </location>
</feature>
<dbReference type="AlphaFoldDB" id="A0A7V7PNN8"/>
<dbReference type="EMBL" id="VZDO01000010">
    <property type="protein sequence ID" value="KAB0679248.1"/>
    <property type="molecule type" value="Genomic_DNA"/>
</dbReference>
<keyword evidence="5 6" id="KW-0472">Membrane</keyword>
<reference evidence="7 8" key="1">
    <citation type="submission" date="2019-09" db="EMBL/GenBank/DDBJ databases">
        <title>YIM 132180 draft genome.</title>
        <authorList>
            <person name="Zhang K."/>
        </authorList>
    </citation>
    <scope>NUCLEOTIDE SEQUENCE [LARGE SCALE GENOMIC DNA]</scope>
    <source>
        <strain evidence="7 8">YIM 132180</strain>
    </source>
</reference>
<evidence type="ECO:0000313" key="7">
    <source>
        <dbReference type="EMBL" id="KAB0679248.1"/>
    </source>
</evidence>
<proteinExistence type="predicted"/>
<comment type="subcellular location">
    <subcellularLocation>
        <location evidence="1">Cell membrane</location>
        <topology evidence="1">Multi-pass membrane protein</topology>
    </subcellularLocation>
</comment>
<dbReference type="GO" id="GO:0015171">
    <property type="term" value="F:amino acid transmembrane transporter activity"/>
    <property type="evidence" value="ECO:0007669"/>
    <property type="project" value="TreeGrafter"/>
</dbReference>
<accession>A0A7V7PNN8</accession>
<dbReference type="RefSeq" id="WP_150970253.1">
    <property type="nucleotide sequence ID" value="NZ_VZDO01000010.1"/>
</dbReference>
<dbReference type="Pfam" id="PF01810">
    <property type="entry name" value="LysE"/>
    <property type="match status" value="1"/>
</dbReference>
<name>A0A7V7PNN8_9HYPH</name>
<dbReference type="PIRSF" id="PIRSF006324">
    <property type="entry name" value="LeuE"/>
    <property type="match status" value="1"/>
</dbReference>
<evidence type="ECO:0000313" key="8">
    <source>
        <dbReference type="Proteomes" id="UP000432089"/>
    </source>
</evidence>
<evidence type="ECO:0000256" key="3">
    <source>
        <dbReference type="ARBA" id="ARBA00022692"/>
    </source>
</evidence>
<comment type="caution">
    <text evidence="7">The sequence shown here is derived from an EMBL/GenBank/DDBJ whole genome shotgun (WGS) entry which is preliminary data.</text>
</comment>
<keyword evidence="8" id="KW-1185">Reference proteome</keyword>
<gene>
    <name evidence="7" type="ORF">F6X38_12965</name>
</gene>
<evidence type="ECO:0000256" key="6">
    <source>
        <dbReference type="SAM" id="Phobius"/>
    </source>
</evidence>
<keyword evidence="2" id="KW-1003">Cell membrane</keyword>
<protein>
    <submittedName>
        <fullName evidence="7">LysE family translocator</fullName>
    </submittedName>
</protein>
<dbReference type="GO" id="GO:0005886">
    <property type="term" value="C:plasma membrane"/>
    <property type="evidence" value="ECO:0007669"/>
    <property type="project" value="UniProtKB-SubCell"/>
</dbReference>
<feature type="transmembrane region" description="Helical" evidence="6">
    <location>
        <begin position="6"/>
        <end position="29"/>
    </location>
</feature>
<feature type="transmembrane region" description="Helical" evidence="6">
    <location>
        <begin position="71"/>
        <end position="92"/>
    </location>
</feature>